<keyword evidence="3" id="KW-1185">Reference proteome</keyword>
<reference evidence="2 3" key="1">
    <citation type="submission" date="2020-08" db="EMBL/GenBank/DDBJ databases">
        <title>Genomic Encyclopedia of Type Strains, Phase IV (KMG-IV): sequencing the most valuable type-strain genomes for metagenomic binning, comparative biology and taxonomic classification.</title>
        <authorList>
            <person name="Goeker M."/>
        </authorList>
    </citation>
    <scope>NUCLEOTIDE SEQUENCE [LARGE SCALE GENOMIC DNA]</scope>
    <source>
        <strain evidence="2 3">DSM 29853</strain>
    </source>
</reference>
<organism evidence="2 3">
    <name type="scientific">Gellertiella hungarica</name>
    <dbReference type="NCBI Taxonomy" id="1572859"/>
    <lineage>
        <taxon>Bacteria</taxon>
        <taxon>Pseudomonadati</taxon>
        <taxon>Pseudomonadota</taxon>
        <taxon>Alphaproteobacteria</taxon>
        <taxon>Hyphomicrobiales</taxon>
        <taxon>Rhizobiaceae</taxon>
        <taxon>Gellertiella</taxon>
    </lineage>
</organism>
<comment type="caution">
    <text evidence="2">The sequence shown here is derived from an EMBL/GenBank/DDBJ whole genome shotgun (WGS) entry which is preliminary data.</text>
</comment>
<evidence type="ECO:0000313" key="2">
    <source>
        <dbReference type="EMBL" id="MBB4064246.1"/>
    </source>
</evidence>
<accession>A0A7W6J3Q3</accession>
<proteinExistence type="predicted"/>
<dbReference type="RefSeq" id="WP_183365480.1">
    <property type="nucleotide sequence ID" value="NZ_JACIEZ010000002.1"/>
</dbReference>
<gene>
    <name evidence="2" type="ORF">GGR23_001423</name>
</gene>
<dbReference type="AlphaFoldDB" id="A0A7W6J3Q3"/>
<evidence type="ECO:0000313" key="3">
    <source>
        <dbReference type="Proteomes" id="UP000528286"/>
    </source>
</evidence>
<name>A0A7W6J3Q3_9HYPH</name>
<feature type="compositionally biased region" description="Low complexity" evidence="1">
    <location>
        <begin position="344"/>
        <end position="361"/>
    </location>
</feature>
<dbReference type="EMBL" id="JACIEZ010000002">
    <property type="protein sequence ID" value="MBB4064246.1"/>
    <property type="molecule type" value="Genomic_DNA"/>
</dbReference>
<feature type="region of interest" description="Disordered" evidence="1">
    <location>
        <begin position="312"/>
        <end position="402"/>
    </location>
</feature>
<sequence>MSSILKTLKATVSDLYVKMDLAKPTQLQLEKIAGELQAVDQLTTKTVFQRGELFEKVAELLPEKEMSVWTKVRCDIEARHARNYRAVARNLGRYRDRAIELGLNATVLFKLAPAEPEQIERAMELAKEQGYLKVRDVVAILDEGKDAAVEKSDPHSQGGLAGLRVAIAYKLSCTTGSFIEHCRELAEELKAALDGGRIKKAELIRIVYKKARLAGKELESLAWSVEPNPVVPEVIWNKDLTGESRWGQVHKLLRLLGGLEGWPDAKELPEWLTRYAIPVLEWASSRAKNPEWTAAAVGSNLQLLASEDERTRTVIPFPTSSDRRVPTKPEKAASETGEAIGDIGLAEAEAGGNPAEAEGTETQSELDEALPRQTAPSVSVVTQISSRKKARSAETDDAASAG</sequence>
<feature type="compositionally biased region" description="Polar residues" evidence="1">
    <location>
        <begin position="374"/>
        <end position="385"/>
    </location>
</feature>
<protein>
    <submittedName>
        <fullName evidence="2">Uncharacterized protein</fullName>
    </submittedName>
</protein>
<feature type="compositionally biased region" description="Basic and acidic residues" evidence="1">
    <location>
        <begin position="321"/>
        <end position="333"/>
    </location>
</feature>
<evidence type="ECO:0000256" key="1">
    <source>
        <dbReference type="SAM" id="MobiDB-lite"/>
    </source>
</evidence>
<dbReference type="Proteomes" id="UP000528286">
    <property type="component" value="Unassembled WGS sequence"/>
</dbReference>